<sequence length="66" mass="7657">MIICGSGSISEGRKRRREFKMKIYEAKRKAEGLIRGDRTISKLVVNVPPIQYINQRVEIFPLEISH</sequence>
<reference evidence="2" key="1">
    <citation type="submission" date="2016-11" db="UniProtKB">
        <authorList>
            <consortium name="WormBaseParasite"/>
        </authorList>
    </citation>
    <scope>IDENTIFICATION</scope>
</reference>
<dbReference type="WBParaSite" id="Csp11.Scaffold630.g17056.t1">
    <property type="protein sequence ID" value="Csp11.Scaffold630.g17056.t1"/>
    <property type="gene ID" value="Csp11.Scaffold630.g17056"/>
</dbReference>
<dbReference type="Proteomes" id="UP000095282">
    <property type="component" value="Unplaced"/>
</dbReference>
<proteinExistence type="predicted"/>
<dbReference type="AlphaFoldDB" id="A0A1I7UL64"/>
<accession>A0A1I7UL64</accession>
<organism evidence="1 2">
    <name type="scientific">Caenorhabditis tropicalis</name>
    <dbReference type="NCBI Taxonomy" id="1561998"/>
    <lineage>
        <taxon>Eukaryota</taxon>
        <taxon>Metazoa</taxon>
        <taxon>Ecdysozoa</taxon>
        <taxon>Nematoda</taxon>
        <taxon>Chromadorea</taxon>
        <taxon>Rhabditida</taxon>
        <taxon>Rhabditina</taxon>
        <taxon>Rhabditomorpha</taxon>
        <taxon>Rhabditoidea</taxon>
        <taxon>Rhabditidae</taxon>
        <taxon>Peloderinae</taxon>
        <taxon>Caenorhabditis</taxon>
    </lineage>
</organism>
<name>A0A1I7UL64_9PELO</name>
<evidence type="ECO:0000313" key="2">
    <source>
        <dbReference type="WBParaSite" id="Csp11.Scaffold630.g17056.t1"/>
    </source>
</evidence>
<evidence type="ECO:0000313" key="1">
    <source>
        <dbReference type="Proteomes" id="UP000095282"/>
    </source>
</evidence>
<protein>
    <submittedName>
        <fullName evidence="2">BHLH domain-containing protein</fullName>
    </submittedName>
</protein>
<keyword evidence="1" id="KW-1185">Reference proteome</keyword>